<evidence type="ECO:0000313" key="2">
    <source>
        <dbReference type="Proteomes" id="UP000694561"/>
    </source>
</evidence>
<evidence type="ECO:0000313" key="1">
    <source>
        <dbReference type="Ensembl" id="ENSMMNP00015017216.1"/>
    </source>
</evidence>
<accession>A0A8C6F837</accession>
<dbReference type="SMART" id="SM00368">
    <property type="entry name" value="LRR_RI"/>
    <property type="match status" value="3"/>
</dbReference>
<dbReference type="AlphaFoldDB" id="A0A8C6F837"/>
<dbReference type="InterPro" id="IPR050637">
    <property type="entry name" value="NLRP_innate_immun_reg"/>
</dbReference>
<sequence length="181" mass="19350">CSKNNYTTVIKGHPAESMTLQYLRLGSCSDTTQHGCKYISNLLQGDSSLTNLDLGFNPTATGLCFLSEALKKPDCSLKFVGLWGCSITPFSCQDLASALISKQSPEALDLGQDTLGPSGVVVLLEALTQKNGPLKTLGLKIDTSTMEIWKLLKDVKESNPQVTAECNKARTARSSGCDSLS</sequence>
<reference evidence="1" key="2">
    <citation type="submission" date="2025-09" db="UniProtKB">
        <authorList>
            <consortium name="Ensembl"/>
        </authorList>
    </citation>
    <scope>IDENTIFICATION</scope>
</reference>
<keyword evidence="2" id="KW-1185">Reference proteome</keyword>
<protein>
    <submittedName>
        <fullName evidence="1">Uncharacterized protein</fullName>
    </submittedName>
</protein>
<dbReference type="InterPro" id="IPR032675">
    <property type="entry name" value="LRR_dom_sf"/>
</dbReference>
<dbReference type="Proteomes" id="UP000694561">
    <property type="component" value="Unplaced"/>
</dbReference>
<dbReference type="SUPFAM" id="SSF52047">
    <property type="entry name" value="RNI-like"/>
    <property type="match status" value="1"/>
</dbReference>
<dbReference type="PANTHER" id="PTHR45690:SF22">
    <property type="entry name" value="NACHT DOMAIN-CONTAINING PROTEIN"/>
    <property type="match status" value="1"/>
</dbReference>
<dbReference type="Gene3D" id="3.80.10.10">
    <property type="entry name" value="Ribonuclease Inhibitor"/>
    <property type="match status" value="1"/>
</dbReference>
<name>A0A8C6F837_MONMO</name>
<reference evidence="1" key="1">
    <citation type="submission" date="2025-08" db="UniProtKB">
        <authorList>
            <consortium name="Ensembl"/>
        </authorList>
    </citation>
    <scope>IDENTIFICATION</scope>
</reference>
<dbReference type="PANTHER" id="PTHR45690">
    <property type="entry name" value="NACHT, LRR AND PYD DOMAINS-CONTAINING PROTEIN 12"/>
    <property type="match status" value="1"/>
</dbReference>
<dbReference type="GeneTree" id="ENSGT00940000161714"/>
<proteinExistence type="predicted"/>
<organism evidence="1 2">
    <name type="scientific">Monodon monoceros</name>
    <name type="common">Narwhal</name>
    <name type="synonym">Ceratodon monodon</name>
    <dbReference type="NCBI Taxonomy" id="40151"/>
    <lineage>
        <taxon>Eukaryota</taxon>
        <taxon>Metazoa</taxon>
        <taxon>Chordata</taxon>
        <taxon>Craniata</taxon>
        <taxon>Vertebrata</taxon>
        <taxon>Euteleostomi</taxon>
        <taxon>Mammalia</taxon>
        <taxon>Eutheria</taxon>
        <taxon>Laurasiatheria</taxon>
        <taxon>Artiodactyla</taxon>
        <taxon>Whippomorpha</taxon>
        <taxon>Cetacea</taxon>
        <taxon>Odontoceti</taxon>
        <taxon>Monodontidae</taxon>
        <taxon>Monodon</taxon>
    </lineage>
</organism>
<dbReference type="Ensembl" id="ENSMMNT00015018941.1">
    <property type="protein sequence ID" value="ENSMMNP00015017216.1"/>
    <property type="gene ID" value="ENSMMNG00015012714.1"/>
</dbReference>
<dbReference type="GO" id="GO:0005737">
    <property type="term" value="C:cytoplasm"/>
    <property type="evidence" value="ECO:0007669"/>
    <property type="project" value="TreeGrafter"/>
</dbReference>
<dbReference type="GO" id="GO:0050727">
    <property type="term" value="P:regulation of inflammatory response"/>
    <property type="evidence" value="ECO:0007669"/>
    <property type="project" value="TreeGrafter"/>
</dbReference>